<reference evidence="12 13" key="1">
    <citation type="submission" date="2020-07" db="EMBL/GenBank/DDBJ databases">
        <title>Genomic Encyclopedia of Type Strains, Phase IV (KMG-IV): sequencing the most valuable type-strain genomes for metagenomic binning, comparative biology and taxonomic classification.</title>
        <authorList>
            <person name="Goeker M."/>
        </authorList>
    </citation>
    <scope>NUCLEOTIDE SEQUENCE [LARGE SCALE GENOMIC DNA]</scope>
    <source>
        <strain evidence="12 13">DSM 17721</strain>
    </source>
</reference>
<evidence type="ECO:0000256" key="9">
    <source>
        <dbReference type="ARBA" id="ARBA00023306"/>
    </source>
</evidence>
<dbReference type="EMBL" id="JACDUS010000001">
    <property type="protein sequence ID" value="MBA2880291.1"/>
    <property type="molecule type" value="Genomic_DNA"/>
</dbReference>
<evidence type="ECO:0000313" key="13">
    <source>
        <dbReference type="Proteomes" id="UP000525298"/>
    </source>
</evidence>
<dbReference type="PANTHER" id="PTHR11649">
    <property type="entry name" value="MSS1/TRME-RELATED GTP-BINDING PROTEIN"/>
    <property type="match status" value="1"/>
</dbReference>
<evidence type="ECO:0000256" key="8">
    <source>
        <dbReference type="ARBA" id="ARBA00023210"/>
    </source>
</evidence>
<dbReference type="SUPFAM" id="SSF52540">
    <property type="entry name" value="P-loop containing nucleoside triphosphate hydrolases"/>
    <property type="match status" value="1"/>
</dbReference>
<dbReference type="HAMAP" id="MF_00321">
    <property type="entry name" value="GTPase_EngB"/>
    <property type="match status" value="1"/>
</dbReference>
<feature type="domain" description="EngB-type G" evidence="11">
    <location>
        <begin position="22"/>
        <end position="194"/>
    </location>
</feature>
<dbReference type="Gene3D" id="3.40.50.300">
    <property type="entry name" value="P-loop containing nucleotide triphosphate hydrolases"/>
    <property type="match status" value="1"/>
</dbReference>
<dbReference type="AlphaFoldDB" id="A0A7W0C6Y4"/>
<evidence type="ECO:0000256" key="5">
    <source>
        <dbReference type="ARBA" id="ARBA00022741"/>
    </source>
</evidence>
<evidence type="ECO:0000256" key="6">
    <source>
        <dbReference type="ARBA" id="ARBA00022842"/>
    </source>
</evidence>
<dbReference type="InterPro" id="IPR027417">
    <property type="entry name" value="P-loop_NTPase"/>
</dbReference>
<evidence type="ECO:0000256" key="4">
    <source>
        <dbReference type="ARBA" id="ARBA00022723"/>
    </source>
</evidence>
<evidence type="ECO:0000256" key="10">
    <source>
        <dbReference type="HAMAP-Rule" id="MF_00321"/>
    </source>
</evidence>
<dbReference type="GO" id="GO:0005525">
    <property type="term" value="F:GTP binding"/>
    <property type="evidence" value="ECO:0007669"/>
    <property type="project" value="UniProtKB-UniRule"/>
</dbReference>
<gene>
    <name evidence="10" type="primary">engB</name>
    <name evidence="12" type="ORF">HNR65_000598</name>
</gene>
<keyword evidence="3 10" id="KW-0132">Cell division</keyword>
<keyword evidence="13" id="KW-1185">Reference proteome</keyword>
<dbReference type="InterPro" id="IPR006073">
    <property type="entry name" value="GTP-bd"/>
</dbReference>
<dbReference type="InterPro" id="IPR019987">
    <property type="entry name" value="GTP-bd_ribosome_bio_YsxC"/>
</dbReference>
<evidence type="ECO:0000313" key="12">
    <source>
        <dbReference type="EMBL" id="MBA2880291.1"/>
    </source>
</evidence>
<keyword evidence="4" id="KW-0479">Metal-binding</keyword>
<dbReference type="FunFam" id="3.40.50.300:FF:000098">
    <property type="entry name" value="Probable GTP-binding protein EngB"/>
    <property type="match status" value="1"/>
</dbReference>
<dbReference type="PROSITE" id="PS51706">
    <property type="entry name" value="G_ENGB"/>
    <property type="match status" value="1"/>
</dbReference>
<sequence>MKIISAEFETSAAKPGQYPEAVLPEIAFAGRSNVGKSSLINTLLNRRHLVKTSSTPGKTRLINFFVINNAFYFVDLPGYGYARVSQKERKKWGPMVETYLRSRSTLRAVVLLQDIRRMPGTEEIQLIEFLEHLHLPVLVILTKADKFSKSKQAAQARQIRGHLKLKENETVLFSAKTRQGTDEIHEIIGGLLMEAPTDGQTL</sequence>
<evidence type="ECO:0000259" key="11">
    <source>
        <dbReference type="PROSITE" id="PS51706"/>
    </source>
</evidence>
<dbReference type="NCBIfam" id="TIGR03598">
    <property type="entry name" value="GTPase_YsxC"/>
    <property type="match status" value="1"/>
</dbReference>
<evidence type="ECO:0000256" key="2">
    <source>
        <dbReference type="ARBA" id="ARBA00009638"/>
    </source>
</evidence>
<keyword evidence="6" id="KW-0460">Magnesium</keyword>
<dbReference type="Pfam" id="PF01926">
    <property type="entry name" value="MMR_HSR1"/>
    <property type="match status" value="1"/>
</dbReference>
<comment type="similarity">
    <text evidence="2 10">Belongs to the TRAFAC class TrmE-Era-EngA-EngB-Septin-like GTPase superfamily. EngB GTPase family.</text>
</comment>
<keyword evidence="9 10" id="KW-0131">Cell cycle</keyword>
<evidence type="ECO:0000256" key="3">
    <source>
        <dbReference type="ARBA" id="ARBA00022618"/>
    </source>
</evidence>
<dbReference type="PANTHER" id="PTHR11649:SF13">
    <property type="entry name" value="ENGB-TYPE G DOMAIN-CONTAINING PROTEIN"/>
    <property type="match status" value="1"/>
</dbReference>
<evidence type="ECO:0000256" key="1">
    <source>
        <dbReference type="ARBA" id="ARBA00001946"/>
    </source>
</evidence>
<comment type="caution">
    <text evidence="12">The sequence shown here is derived from an EMBL/GenBank/DDBJ whole genome shotgun (WGS) entry which is preliminary data.</text>
</comment>
<dbReference type="Proteomes" id="UP000525298">
    <property type="component" value="Unassembled WGS sequence"/>
</dbReference>
<dbReference type="GO" id="GO:0046872">
    <property type="term" value="F:metal ion binding"/>
    <property type="evidence" value="ECO:0007669"/>
    <property type="project" value="UniProtKB-KW"/>
</dbReference>
<organism evidence="12 13">
    <name type="scientific">Desulfosalsimonas propionicica</name>
    <dbReference type="NCBI Taxonomy" id="332175"/>
    <lineage>
        <taxon>Bacteria</taxon>
        <taxon>Pseudomonadati</taxon>
        <taxon>Thermodesulfobacteriota</taxon>
        <taxon>Desulfobacteria</taxon>
        <taxon>Desulfobacterales</taxon>
        <taxon>Desulfosalsimonadaceae</taxon>
        <taxon>Desulfosalsimonas</taxon>
    </lineage>
</organism>
<dbReference type="GO" id="GO:0000917">
    <property type="term" value="P:division septum assembly"/>
    <property type="evidence" value="ECO:0007669"/>
    <property type="project" value="UniProtKB-KW"/>
</dbReference>
<dbReference type="CDD" id="cd01876">
    <property type="entry name" value="YihA_EngB"/>
    <property type="match status" value="1"/>
</dbReference>
<protein>
    <recommendedName>
        <fullName evidence="10">Probable GTP-binding protein EngB</fullName>
    </recommendedName>
</protein>
<comment type="function">
    <text evidence="10">Necessary for normal cell division and for the maintenance of normal septation.</text>
</comment>
<proteinExistence type="inferred from homology"/>
<evidence type="ECO:0000256" key="7">
    <source>
        <dbReference type="ARBA" id="ARBA00023134"/>
    </source>
</evidence>
<keyword evidence="7 10" id="KW-0342">GTP-binding</keyword>
<dbReference type="GO" id="GO:0005829">
    <property type="term" value="C:cytosol"/>
    <property type="evidence" value="ECO:0007669"/>
    <property type="project" value="TreeGrafter"/>
</dbReference>
<dbReference type="NCBIfam" id="TIGR00231">
    <property type="entry name" value="small_GTP"/>
    <property type="match status" value="1"/>
</dbReference>
<keyword evidence="5 10" id="KW-0547">Nucleotide-binding</keyword>
<comment type="cofactor">
    <cofactor evidence="1">
        <name>Mg(2+)</name>
        <dbReference type="ChEBI" id="CHEBI:18420"/>
    </cofactor>
</comment>
<dbReference type="InterPro" id="IPR005225">
    <property type="entry name" value="Small_GTP-bd"/>
</dbReference>
<name>A0A7W0C6Y4_9BACT</name>
<keyword evidence="8 10" id="KW-0717">Septation</keyword>
<accession>A0A7W0C6Y4</accession>
<dbReference type="InterPro" id="IPR030393">
    <property type="entry name" value="G_ENGB_dom"/>
</dbReference>
<dbReference type="RefSeq" id="WP_181549939.1">
    <property type="nucleotide sequence ID" value="NZ_JACDUS010000001.1"/>
</dbReference>